<evidence type="ECO:0000313" key="1">
    <source>
        <dbReference type="EMBL" id="EMY70449.1"/>
    </source>
</evidence>
<reference evidence="1 2" key="1">
    <citation type="submission" date="2013-03" db="EMBL/GenBank/DDBJ databases">
        <authorList>
            <person name="Harkins D.M."/>
            <person name="Durkin A.S."/>
            <person name="Brinkac L.M."/>
            <person name="Haft D.H."/>
            <person name="Selengut J.D."/>
            <person name="Sanka R."/>
            <person name="DePew J."/>
            <person name="Purushe J."/>
            <person name="Galloway R.L."/>
            <person name="Vinetz J.M."/>
            <person name="Sutton G.G."/>
            <person name="Nierman W.C."/>
            <person name="Fouts D.E."/>
        </authorList>
    </citation>
    <scope>NUCLEOTIDE SEQUENCE [LARGE SCALE GENOMIC DNA]</scope>
    <source>
        <strain evidence="1 2">Waz Holland</strain>
    </source>
</reference>
<protein>
    <submittedName>
        <fullName evidence="1">Uncharacterized protein</fullName>
    </submittedName>
</protein>
<name>N1W2I6_9LEPT</name>
<organism evidence="1 2">
    <name type="scientific">Leptospira vanthielii serovar Holland str. Waz Holland = ATCC 700522</name>
    <dbReference type="NCBI Taxonomy" id="1218591"/>
    <lineage>
        <taxon>Bacteria</taxon>
        <taxon>Pseudomonadati</taxon>
        <taxon>Spirochaetota</taxon>
        <taxon>Spirochaetia</taxon>
        <taxon>Leptospirales</taxon>
        <taxon>Leptospiraceae</taxon>
        <taxon>Leptospira</taxon>
    </lineage>
</organism>
<accession>N1W2I6</accession>
<dbReference type="AlphaFoldDB" id="N1W2I6"/>
<proteinExistence type="predicted"/>
<dbReference type="EMBL" id="AOGY02000035">
    <property type="protein sequence ID" value="EMY70449.1"/>
    <property type="molecule type" value="Genomic_DNA"/>
</dbReference>
<sequence length="56" mass="6355">MAGDGSERGPLKSPARFLKKIPKPKLNWERPSGSKRKVGLLFFSSFVAEKLNRYFS</sequence>
<gene>
    <name evidence="1" type="ORF">LEP1GSC199_0795</name>
</gene>
<dbReference type="STRING" id="1218591.LEP1GSC199_0795"/>
<evidence type="ECO:0000313" key="2">
    <source>
        <dbReference type="Proteomes" id="UP000012227"/>
    </source>
</evidence>
<comment type="caution">
    <text evidence="1">The sequence shown here is derived from an EMBL/GenBank/DDBJ whole genome shotgun (WGS) entry which is preliminary data.</text>
</comment>
<dbReference type="Proteomes" id="UP000012227">
    <property type="component" value="Unassembled WGS sequence"/>
</dbReference>